<dbReference type="Pfam" id="PF16198">
    <property type="entry name" value="TruB_C_2"/>
    <property type="match status" value="1"/>
</dbReference>
<dbReference type="Proteomes" id="UP000035996">
    <property type="component" value="Unassembled WGS sequence"/>
</dbReference>
<dbReference type="InterPro" id="IPR014780">
    <property type="entry name" value="tRNA_psdUridine_synth_TruB"/>
</dbReference>
<evidence type="ECO:0000256" key="4">
    <source>
        <dbReference type="ARBA" id="ARBA00023235"/>
    </source>
</evidence>
<evidence type="ECO:0000313" key="8">
    <source>
        <dbReference type="EMBL" id="KMM38668.1"/>
    </source>
</evidence>
<dbReference type="Pfam" id="PF01509">
    <property type="entry name" value="TruB_N"/>
    <property type="match status" value="1"/>
</dbReference>
<dbReference type="GO" id="GO:0031119">
    <property type="term" value="P:tRNA pseudouridine synthesis"/>
    <property type="evidence" value="ECO:0007669"/>
    <property type="project" value="UniProtKB-UniRule"/>
</dbReference>
<evidence type="ECO:0000313" key="9">
    <source>
        <dbReference type="Proteomes" id="UP000035996"/>
    </source>
</evidence>
<dbReference type="InterPro" id="IPR032819">
    <property type="entry name" value="TruB_C"/>
</dbReference>
<evidence type="ECO:0000256" key="3">
    <source>
        <dbReference type="ARBA" id="ARBA00022694"/>
    </source>
</evidence>
<dbReference type="EMBL" id="LELK01000001">
    <property type="protein sequence ID" value="KMM38668.1"/>
    <property type="molecule type" value="Genomic_DNA"/>
</dbReference>
<dbReference type="SUPFAM" id="SSF55120">
    <property type="entry name" value="Pseudouridine synthase"/>
    <property type="match status" value="1"/>
</dbReference>
<evidence type="ECO:0000256" key="1">
    <source>
        <dbReference type="ARBA" id="ARBA00000385"/>
    </source>
</evidence>
<feature type="domain" description="tRNA pseudouridylate synthase B C-terminal" evidence="7">
    <location>
        <begin position="178"/>
        <end position="234"/>
    </location>
</feature>
<evidence type="ECO:0000256" key="2">
    <source>
        <dbReference type="ARBA" id="ARBA00005642"/>
    </source>
</evidence>
<gene>
    <name evidence="5 8" type="primary">truB</name>
    <name evidence="8" type="ORF">AB986_05180</name>
</gene>
<dbReference type="STRING" id="157733.AB986_05180"/>
<dbReference type="CDD" id="cd02573">
    <property type="entry name" value="PseudoU_synth_EcTruB"/>
    <property type="match status" value="1"/>
</dbReference>
<feature type="active site" description="Nucleophile" evidence="5">
    <location>
        <position position="38"/>
    </location>
</feature>
<dbReference type="PANTHER" id="PTHR13767">
    <property type="entry name" value="TRNA-PSEUDOURIDINE SYNTHASE"/>
    <property type="match status" value="1"/>
</dbReference>
<evidence type="ECO:0000259" key="6">
    <source>
        <dbReference type="Pfam" id="PF01509"/>
    </source>
</evidence>
<comment type="caution">
    <text evidence="8">The sequence shown here is derived from an EMBL/GenBank/DDBJ whole genome shotgun (WGS) entry which is preliminary data.</text>
</comment>
<comment type="function">
    <text evidence="5">Responsible for synthesis of pseudouridine from uracil-55 in the psi GC loop of transfer RNAs.</text>
</comment>
<accession>A0A0J6D027</accession>
<dbReference type="InterPro" id="IPR002501">
    <property type="entry name" value="PsdUridine_synth_N"/>
</dbReference>
<dbReference type="InterPro" id="IPR020103">
    <property type="entry name" value="PsdUridine_synth_cat_dom_sf"/>
</dbReference>
<dbReference type="GO" id="GO:0160148">
    <property type="term" value="F:tRNA pseudouridine(55) synthase activity"/>
    <property type="evidence" value="ECO:0007669"/>
    <property type="project" value="UniProtKB-EC"/>
</dbReference>
<dbReference type="Gene3D" id="3.30.2350.10">
    <property type="entry name" value="Pseudouridine synthase"/>
    <property type="match status" value="1"/>
</dbReference>
<dbReference type="GO" id="GO:1990481">
    <property type="term" value="P:mRNA pseudouridine synthesis"/>
    <property type="evidence" value="ECO:0007669"/>
    <property type="project" value="TreeGrafter"/>
</dbReference>
<reference evidence="8" key="1">
    <citation type="submission" date="2015-06" db="EMBL/GenBank/DDBJ databases">
        <authorList>
            <person name="Liu B."/>
            <person name="Wang J."/>
            <person name="Zhu Y."/>
            <person name="Liu G."/>
            <person name="Chen Q."/>
            <person name="Zheng C."/>
            <person name="Che J."/>
            <person name="Ge C."/>
            <person name="Shi H."/>
            <person name="Pan Z."/>
            <person name="Liu X."/>
        </authorList>
    </citation>
    <scope>NUCLEOTIDE SEQUENCE [LARGE SCALE GENOMIC DNA]</scope>
    <source>
        <strain evidence="8">DSM 16346</strain>
    </source>
</reference>
<proteinExistence type="inferred from homology"/>
<dbReference type="RefSeq" id="WP_048309784.1">
    <property type="nucleotide sequence ID" value="NZ_CP119526.1"/>
</dbReference>
<protein>
    <recommendedName>
        <fullName evidence="5">tRNA pseudouridine synthase B</fullName>
        <ecNumber evidence="5">5.4.99.25</ecNumber>
    </recommendedName>
    <alternativeName>
        <fullName evidence="5">tRNA pseudouridine(55) synthase</fullName>
        <shortName evidence="5">Psi55 synthase</shortName>
    </alternativeName>
    <alternativeName>
        <fullName evidence="5">tRNA pseudouridylate synthase</fullName>
    </alternativeName>
    <alternativeName>
        <fullName evidence="5">tRNA-uridine isomerase</fullName>
    </alternativeName>
</protein>
<dbReference type="FunFam" id="3.30.2350.10:FF:000011">
    <property type="entry name" value="tRNA pseudouridine synthase B"/>
    <property type="match status" value="1"/>
</dbReference>
<dbReference type="PANTHER" id="PTHR13767:SF2">
    <property type="entry name" value="PSEUDOURIDYLATE SYNTHASE TRUB1"/>
    <property type="match status" value="1"/>
</dbReference>
<dbReference type="HAMAP" id="MF_01080">
    <property type="entry name" value="TruB_bact"/>
    <property type="match status" value="1"/>
</dbReference>
<comment type="catalytic activity">
    <reaction evidence="1 5">
        <text>uridine(55) in tRNA = pseudouridine(55) in tRNA</text>
        <dbReference type="Rhea" id="RHEA:42532"/>
        <dbReference type="Rhea" id="RHEA-COMP:10101"/>
        <dbReference type="Rhea" id="RHEA-COMP:10102"/>
        <dbReference type="ChEBI" id="CHEBI:65314"/>
        <dbReference type="ChEBI" id="CHEBI:65315"/>
        <dbReference type="EC" id="5.4.99.25"/>
    </reaction>
</comment>
<name>A0A0J6D027_9BACL</name>
<dbReference type="NCBIfam" id="TIGR00431">
    <property type="entry name" value="TruB"/>
    <property type="match status" value="1"/>
</dbReference>
<dbReference type="PATRIC" id="fig|157733.3.peg.3274"/>
<feature type="domain" description="Pseudouridine synthase II N-terminal" evidence="6">
    <location>
        <begin position="23"/>
        <end position="177"/>
    </location>
</feature>
<dbReference type="OrthoDB" id="9802309at2"/>
<sequence length="298" mass="33266">MNGILPLKKPAGMTSHDCVAITRKLLRTKKVGHTGTLDPDVTGVLPLCIGRATKVAQYMTDFSKTYEAVITLGFSTTTEDASGEKVEEKYVDKLPTANEIEQALRAFRGDIEQVPPMYSAVKINGKKLYEYAFKGEVVERPSRKATIHELELIGEVTHEEGTVSIPVRVTCSKGTYIRTLAVDIGEKLGFPAHMSYLIRTASGPFKLEECLTFDEIKQMIEDETLSLFPMEYALSAMPSLTVERELEEKLQNGAVLPQVDEMTEDRLVMYNKDGEAIAIYQKHPEKPGLMKPEKVFSR</sequence>
<organism evidence="8 9">
    <name type="scientific">Guptibacillus hwajinpoensis</name>
    <dbReference type="NCBI Taxonomy" id="208199"/>
    <lineage>
        <taxon>Bacteria</taxon>
        <taxon>Bacillati</taxon>
        <taxon>Bacillota</taxon>
        <taxon>Bacilli</taxon>
        <taxon>Bacillales</taxon>
        <taxon>Guptibacillaceae</taxon>
        <taxon>Guptibacillus</taxon>
    </lineage>
</organism>
<evidence type="ECO:0000259" key="7">
    <source>
        <dbReference type="Pfam" id="PF16198"/>
    </source>
</evidence>
<dbReference type="GO" id="GO:0003723">
    <property type="term" value="F:RNA binding"/>
    <property type="evidence" value="ECO:0007669"/>
    <property type="project" value="InterPro"/>
</dbReference>
<keyword evidence="3 5" id="KW-0819">tRNA processing</keyword>
<keyword evidence="4 5" id="KW-0413">Isomerase</keyword>
<dbReference type="EC" id="5.4.99.25" evidence="5"/>
<dbReference type="AlphaFoldDB" id="A0A0J6D027"/>
<evidence type="ECO:0000256" key="5">
    <source>
        <dbReference type="HAMAP-Rule" id="MF_01080"/>
    </source>
</evidence>
<comment type="similarity">
    <text evidence="2 5">Belongs to the pseudouridine synthase TruB family. Type 1 subfamily.</text>
</comment>
<keyword evidence="9" id="KW-1185">Reference proteome</keyword>